<dbReference type="SUPFAM" id="SSF53756">
    <property type="entry name" value="UDP-Glycosyltransferase/glycogen phosphorylase"/>
    <property type="match status" value="1"/>
</dbReference>
<sequence>MRLGFHSWQLGLRGTEVALFDYASGARKQLGHEPVVYSPRRGQHHPDALRHFEQHFEVVLYTHPREVRCDALYAIKRGLPDRLSCRAPQLVHAVFDVTRPHGHRFAAVSEWLAEQKTAPTPALRLLGQQLTARLERRTPPKALWPVPWVPHIVEIAQHEDDLRAELGIPADAVVFGRSGGEQTFDLPFVKQAVIDALARRDDAWFVFLLTPRFVDHPRVVHLEGSSDPVFKRAFVNTADYMLHAREVGETFGLSVAEFSAAGRPVLTWSKSVERAHLRHLEGLEHHRYDDHAQVLELLLRLPRRAPDPAAVEAWKRFSPEAVMPRFARVFLDA</sequence>
<reference evidence="1" key="1">
    <citation type="submission" date="2020-07" db="EMBL/GenBank/DDBJ databases">
        <title>Huge and variable diversity of episymbiotic CPR bacteria and DPANN archaea in groundwater ecosystems.</title>
        <authorList>
            <person name="He C.Y."/>
            <person name="Keren R."/>
            <person name="Whittaker M."/>
            <person name="Farag I.F."/>
            <person name="Doudna J."/>
            <person name="Cate J.H.D."/>
            <person name="Banfield J.F."/>
        </authorList>
    </citation>
    <scope>NUCLEOTIDE SEQUENCE</scope>
    <source>
        <strain evidence="1">NC_groundwater_1813_Pr3_B-0.1um_71_17</strain>
    </source>
</reference>
<name>A0A933SDN5_UNCEI</name>
<dbReference type="Proteomes" id="UP000696931">
    <property type="component" value="Unassembled WGS sequence"/>
</dbReference>
<proteinExistence type="predicted"/>
<dbReference type="EMBL" id="JACRIW010000094">
    <property type="protein sequence ID" value="MBI5170479.1"/>
    <property type="molecule type" value="Genomic_DNA"/>
</dbReference>
<organism evidence="1 2">
    <name type="scientific">Eiseniibacteriota bacterium</name>
    <dbReference type="NCBI Taxonomy" id="2212470"/>
    <lineage>
        <taxon>Bacteria</taxon>
        <taxon>Candidatus Eiseniibacteriota</taxon>
    </lineage>
</organism>
<dbReference type="AlphaFoldDB" id="A0A933SDN5"/>
<evidence type="ECO:0000313" key="2">
    <source>
        <dbReference type="Proteomes" id="UP000696931"/>
    </source>
</evidence>
<gene>
    <name evidence="1" type="ORF">HZA61_13410</name>
</gene>
<evidence type="ECO:0000313" key="1">
    <source>
        <dbReference type="EMBL" id="MBI5170479.1"/>
    </source>
</evidence>
<comment type="caution">
    <text evidence="1">The sequence shown here is derived from an EMBL/GenBank/DDBJ whole genome shotgun (WGS) entry which is preliminary data.</text>
</comment>
<accession>A0A933SDN5</accession>
<protein>
    <submittedName>
        <fullName evidence="1">Uncharacterized protein</fullName>
    </submittedName>
</protein>